<keyword evidence="2 3" id="KW-0808">Transferase</keyword>
<dbReference type="PANTHER" id="PTHR11103">
    <property type="entry name" value="SLR1189 PROTEIN"/>
    <property type="match status" value="1"/>
</dbReference>
<dbReference type="Pfam" id="PF02574">
    <property type="entry name" value="S-methyl_trans"/>
    <property type="match status" value="1"/>
</dbReference>
<dbReference type="InterPro" id="IPR036589">
    <property type="entry name" value="HCY_dom_sf"/>
</dbReference>
<dbReference type="SUPFAM" id="SSF82282">
    <property type="entry name" value="Homocysteine S-methyltransferase"/>
    <property type="match status" value="1"/>
</dbReference>
<dbReference type="RefSeq" id="WP_311884855.1">
    <property type="nucleotide sequence ID" value="NZ_CP119391.1"/>
</dbReference>
<accession>A0ABY9Z1I8</accession>
<dbReference type="Gene3D" id="3.20.20.330">
    <property type="entry name" value="Homocysteine-binding-like domain"/>
    <property type="match status" value="1"/>
</dbReference>
<dbReference type="PANTHER" id="PTHR11103:SF18">
    <property type="entry name" value="SLR1189 PROTEIN"/>
    <property type="match status" value="1"/>
</dbReference>
<protein>
    <submittedName>
        <fullName evidence="5">Homocysteine S-methyltransferase family protein</fullName>
    </submittedName>
</protein>
<organism evidence="5 6">
    <name type="scientific">Halomonas piscis</name>
    <dbReference type="NCBI Taxonomy" id="3031727"/>
    <lineage>
        <taxon>Bacteria</taxon>
        <taxon>Pseudomonadati</taxon>
        <taxon>Pseudomonadota</taxon>
        <taxon>Gammaproteobacteria</taxon>
        <taxon>Oceanospirillales</taxon>
        <taxon>Halomonadaceae</taxon>
        <taxon>Halomonas</taxon>
    </lineage>
</organism>
<evidence type="ECO:0000259" key="4">
    <source>
        <dbReference type="PROSITE" id="PS50970"/>
    </source>
</evidence>
<feature type="binding site" evidence="3">
    <location>
        <position position="200"/>
    </location>
    <ligand>
        <name>Zn(2+)</name>
        <dbReference type="ChEBI" id="CHEBI:29105"/>
    </ligand>
</feature>
<feature type="binding site" evidence="3">
    <location>
        <position position="271"/>
    </location>
    <ligand>
        <name>Zn(2+)</name>
        <dbReference type="ChEBI" id="CHEBI:29105"/>
    </ligand>
</feature>
<evidence type="ECO:0000256" key="3">
    <source>
        <dbReference type="PROSITE-ProRule" id="PRU00333"/>
    </source>
</evidence>
<keyword evidence="6" id="KW-1185">Reference proteome</keyword>
<evidence type="ECO:0000256" key="1">
    <source>
        <dbReference type="ARBA" id="ARBA00022603"/>
    </source>
</evidence>
<keyword evidence="3" id="KW-0862">Zinc</keyword>
<reference evidence="5 6" key="1">
    <citation type="submission" date="2023-03" db="EMBL/GenBank/DDBJ databases">
        <title>Halomonas sp. nov., isolated from Korean tranditional fermented seafood 'Jeotgal'.</title>
        <authorList>
            <person name="Kim B."/>
            <person name="Shin N.-R."/>
        </authorList>
    </citation>
    <scope>NUCLEOTIDE SEQUENCE [LARGE SCALE GENOMIC DNA]</scope>
    <source>
        <strain evidence="5 6">SG2L-4</strain>
    </source>
</reference>
<proteinExistence type="predicted"/>
<dbReference type="InterPro" id="IPR017226">
    <property type="entry name" value="BHMT-like"/>
</dbReference>
<evidence type="ECO:0000313" key="5">
    <source>
        <dbReference type="EMBL" id="WNK20970.1"/>
    </source>
</evidence>
<dbReference type="PROSITE" id="PS50970">
    <property type="entry name" value="HCY"/>
    <property type="match status" value="1"/>
</dbReference>
<evidence type="ECO:0000313" key="6">
    <source>
        <dbReference type="Proteomes" id="UP001301869"/>
    </source>
</evidence>
<feature type="domain" description="Hcy-binding" evidence="4">
    <location>
        <begin position="1"/>
        <end position="286"/>
    </location>
</feature>
<feature type="binding site" evidence="3">
    <location>
        <position position="272"/>
    </location>
    <ligand>
        <name>Zn(2+)</name>
        <dbReference type="ChEBI" id="CHEBI:29105"/>
    </ligand>
</feature>
<gene>
    <name evidence="5" type="ORF">P1P91_04645</name>
</gene>
<comment type="cofactor">
    <cofactor evidence="3">
        <name>Zn(2+)</name>
        <dbReference type="ChEBI" id="CHEBI:29105"/>
    </cofactor>
</comment>
<dbReference type="PIRSF" id="PIRSF037505">
    <property type="entry name" value="Betaine_HMT"/>
    <property type="match status" value="1"/>
</dbReference>
<name>A0ABY9Z1I8_9GAMM</name>
<dbReference type="InterPro" id="IPR003726">
    <property type="entry name" value="HCY_dom"/>
</dbReference>
<sequence length="309" mass="32862">MQSVVLLDGGLGQEVYRRARDISSPLWSVAVMQEQPEVVTGVHADFIRAGAKTLTLNTYAATPTRLRRQGMQEQLAGVHQQAFDVLRQAMDSAATEVDIAGCLPPLAASYQGQPERSFEDLLEEYAQLVGLQAAADVLLIETMTNTLEARAACAAARRLDKPYGVAFRLEANGRLKSGETLDEAVAAVIPYAPTAVMLNCCDPQWIATAMPALANRYACVGGYANAFKSVEALAKGGSVDALEAREDLSPAAYHAYVSQWLDSGATIVGGCCDITPAHIAHTATRLAEAYEIVPFSSLRDGQASGASGR</sequence>
<keyword evidence="3" id="KW-0479">Metal-binding</keyword>
<dbReference type="Proteomes" id="UP001301869">
    <property type="component" value="Chromosome"/>
</dbReference>
<keyword evidence="1 3" id="KW-0489">Methyltransferase</keyword>
<dbReference type="EMBL" id="CP119391">
    <property type="protein sequence ID" value="WNK20970.1"/>
    <property type="molecule type" value="Genomic_DNA"/>
</dbReference>
<evidence type="ECO:0000256" key="2">
    <source>
        <dbReference type="ARBA" id="ARBA00022679"/>
    </source>
</evidence>